<dbReference type="GO" id="GO:0072659">
    <property type="term" value="P:protein localization to plasma membrane"/>
    <property type="evidence" value="ECO:0007669"/>
    <property type="project" value="TreeGrafter"/>
</dbReference>
<comment type="function">
    <text evidence="4">Scaffold protein that connects plasma membrane proteins with members of the ezrin/moesin/radixin family and thereby helps to link them to the actin cytoskeleton and to regulate their surface expression.</text>
</comment>
<dbReference type="GO" id="GO:0005102">
    <property type="term" value="F:signaling receptor binding"/>
    <property type="evidence" value="ECO:0007669"/>
    <property type="project" value="TreeGrafter"/>
</dbReference>
<keyword evidence="8" id="KW-1185">Reference proteome</keyword>
<dbReference type="InterPro" id="IPR001478">
    <property type="entry name" value="PDZ"/>
</dbReference>
<dbReference type="FunFam" id="2.30.42.10:FF:000068">
    <property type="entry name" value="Na(+)/H(+) exchange regulatory cofactor NHE-RF"/>
    <property type="match status" value="2"/>
</dbReference>
<feature type="region of interest" description="Disordered" evidence="5">
    <location>
        <begin position="296"/>
        <end position="385"/>
    </location>
</feature>
<dbReference type="InterPro" id="IPR036034">
    <property type="entry name" value="PDZ_sf"/>
</dbReference>
<name>A0A9D3T3U2_MEGAT</name>
<dbReference type="CDD" id="cd06768">
    <property type="entry name" value="PDZ_NHERF-like"/>
    <property type="match status" value="2"/>
</dbReference>
<evidence type="ECO:0000256" key="4">
    <source>
        <dbReference type="PIRNR" id="PIRNR037866"/>
    </source>
</evidence>
<dbReference type="Gene3D" id="2.30.42.10">
    <property type="match status" value="2"/>
</dbReference>
<feature type="domain" description="PDZ" evidence="6">
    <location>
        <begin position="195"/>
        <end position="275"/>
    </location>
</feature>
<dbReference type="EMBL" id="JAFDVH010000019">
    <property type="protein sequence ID" value="KAG7460146.1"/>
    <property type="molecule type" value="Genomic_DNA"/>
</dbReference>
<dbReference type="SUPFAM" id="SSF50156">
    <property type="entry name" value="PDZ domain-like"/>
    <property type="match status" value="2"/>
</dbReference>
<evidence type="ECO:0000313" key="8">
    <source>
        <dbReference type="Proteomes" id="UP001046870"/>
    </source>
</evidence>
<evidence type="ECO:0000256" key="2">
    <source>
        <dbReference type="ARBA" id="ARBA00022737"/>
    </source>
</evidence>
<dbReference type="Pfam" id="PF09007">
    <property type="entry name" value="EBP50_C"/>
    <property type="match status" value="1"/>
</dbReference>
<dbReference type="GO" id="GO:0012505">
    <property type="term" value="C:endomembrane system"/>
    <property type="evidence" value="ECO:0007669"/>
    <property type="project" value="UniProtKB-SubCell"/>
</dbReference>
<keyword evidence="3 4" id="KW-0472">Membrane</keyword>
<proteinExistence type="predicted"/>
<evidence type="ECO:0000313" key="7">
    <source>
        <dbReference type="EMBL" id="KAG7460146.1"/>
    </source>
</evidence>
<evidence type="ECO:0000259" key="6">
    <source>
        <dbReference type="PROSITE" id="PS50106"/>
    </source>
</evidence>
<reference evidence="7" key="1">
    <citation type="submission" date="2021-01" db="EMBL/GenBank/DDBJ databases">
        <authorList>
            <person name="Zahm M."/>
            <person name="Roques C."/>
            <person name="Cabau C."/>
            <person name="Klopp C."/>
            <person name="Donnadieu C."/>
            <person name="Jouanno E."/>
            <person name="Lampietro C."/>
            <person name="Louis A."/>
            <person name="Herpin A."/>
            <person name="Echchiki A."/>
            <person name="Berthelot C."/>
            <person name="Parey E."/>
            <person name="Roest-Crollius H."/>
            <person name="Braasch I."/>
            <person name="Postlethwait J."/>
            <person name="Bobe J."/>
            <person name="Montfort J."/>
            <person name="Bouchez O."/>
            <person name="Begum T."/>
            <person name="Mejri S."/>
            <person name="Adams A."/>
            <person name="Chen W.-J."/>
            <person name="Guiguen Y."/>
        </authorList>
    </citation>
    <scope>NUCLEOTIDE SEQUENCE</scope>
    <source>
        <strain evidence="7">YG-15Mar2019-1</strain>
        <tissue evidence="7">Brain</tissue>
    </source>
</reference>
<dbReference type="PROSITE" id="PS50106">
    <property type="entry name" value="PDZ"/>
    <property type="match status" value="2"/>
</dbReference>
<feature type="domain" description="PDZ" evidence="6">
    <location>
        <begin position="9"/>
        <end position="89"/>
    </location>
</feature>
<protein>
    <recommendedName>
        <fullName evidence="4">Na(+)/H(+) exchange regulatory cofactor NHE-RF</fullName>
    </recommendedName>
</protein>
<keyword evidence="2" id="KW-0677">Repeat</keyword>
<gene>
    <name evidence="7" type="ORF">MATL_G00218060</name>
</gene>
<dbReference type="PANTHER" id="PTHR14191">
    <property type="entry name" value="PDZ DOMAIN CONTAINING PROTEIN"/>
    <property type="match status" value="1"/>
</dbReference>
<comment type="caution">
    <text evidence="7">The sequence shown here is derived from an EMBL/GenBank/DDBJ whole genome shotgun (WGS) entry which is preliminary data.</text>
</comment>
<dbReference type="OrthoDB" id="10007415at2759"/>
<dbReference type="PIRSF" id="PIRSF037866">
    <property type="entry name" value="EBP50"/>
    <property type="match status" value="1"/>
</dbReference>
<feature type="compositionally biased region" description="Polar residues" evidence="5">
    <location>
        <begin position="299"/>
        <end position="332"/>
    </location>
</feature>
<evidence type="ECO:0000256" key="5">
    <source>
        <dbReference type="SAM" id="MobiDB-lite"/>
    </source>
</evidence>
<evidence type="ECO:0000256" key="3">
    <source>
        <dbReference type="ARBA" id="ARBA00023136"/>
    </source>
</evidence>
<feature type="compositionally biased region" description="Basic residues" evidence="5">
    <location>
        <begin position="361"/>
        <end position="370"/>
    </location>
</feature>
<organism evidence="7 8">
    <name type="scientific">Megalops atlanticus</name>
    <name type="common">Tarpon</name>
    <name type="synonym">Clupea gigantea</name>
    <dbReference type="NCBI Taxonomy" id="7932"/>
    <lineage>
        <taxon>Eukaryota</taxon>
        <taxon>Metazoa</taxon>
        <taxon>Chordata</taxon>
        <taxon>Craniata</taxon>
        <taxon>Vertebrata</taxon>
        <taxon>Euteleostomi</taxon>
        <taxon>Actinopterygii</taxon>
        <taxon>Neopterygii</taxon>
        <taxon>Teleostei</taxon>
        <taxon>Elopiformes</taxon>
        <taxon>Megalopidae</taxon>
        <taxon>Megalops</taxon>
    </lineage>
</organism>
<dbReference type="GO" id="GO:0016324">
    <property type="term" value="C:apical plasma membrane"/>
    <property type="evidence" value="ECO:0007669"/>
    <property type="project" value="TreeGrafter"/>
</dbReference>
<dbReference type="PANTHER" id="PTHR14191:SF4">
    <property type="entry name" value="NA(+)_H(+) EXCHANGE REGULATORY COFACTOR NHE-RF2"/>
    <property type="match status" value="1"/>
</dbReference>
<dbReference type="AlphaFoldDB" id="A0A9D3T3U2"/>
<dbReference type="InterPro" id="IPR015098">
    <property type="entry name" value="EBP50_C"/>
</dbReference>
<dbReference type="InterPro" id="IPR017300">
    <property type="entry name" value="NHERF-1/NHERF-2"/>
</dbReference>
<dbReference type="Proteomes" id="UP001046870">
    <property type="component" value="Chromosome 19"/>
</dbReference>
<feature type="compositionally biased region" description="Low complexity" evidence="5">
    <location>
        <begin position="112"/>
        <end position="126"/>
    </location>
</feature>
<dbReference type="Pfam" id="PF00595">
    <property type="entry name" value="PDZ"/>
    <property type="match status" value="2"/>
</dbReference>
<accession>A0A9D3T3U2</accession>
<dbReference type="InterPro" id="IPR051067">
    <property type="entry name" value="NHER"/>
</dbReference>
<comment type="subcellular location">
    <subcellularLocation>
        <location evidence="1 4">Endomembrane system</location>
        <topology evidence="1 4">Peripheral membrane protein</topology>
    </subcellularLocation>
</comment>
<feature type="region of interest" description="Disordered" evidence="5">
    <location>
        <begin position="105"/>
        <end position="186"/>
    </location>
</feature>
<sequence length="385" mass="42565">MASELKPRLCFMTKGENGYGFHLHGEKGKSGQYIRKVEPASPAEASGLRAGDRVVEVNGENVEKETHHQVVQRIKAVEHETRLLVVDRDTDEYLRSLRLTCTEEMAVRGDTPHSPARSPASSPATKPSKRENGSVSKQPVTLSPEEPKPSKRSPSRAGKKEKQVPAKSEPTDQNQDQNQDQDQDQDQVTELRPRLCHLVRSETGYGFNLHSEKARPGQYIRSLDTGSPADRAGLRPQDRLIEVNGVNIESLRHSEVVAFIKSGGDETRLLVVDPDTDQHFKKLGIVPTEGHIADYVPQPVTNGSPNLQVNGSSASQSTHSDLSTPDTSTQATDENECPLLDPFEESGLRLSPTAAEAKEKAHAKRAKKRAPQMDWNKKHELFSNF</sequence>
<dbReference type="SMART" id="SM00228">
    <property type="entry name" value="PDZ"/>
    <property type="match status" value="2"/>
</dbReference>
<feature type="compositionally biased region" description="Basic and acidic residues" evidence="5">
    <location>
        <begin position="375"/>
        <end position="385"/>
    </location>
</feature>
<dbReference type="GO" id="GO:0043495">
    <property type="term" value="F:protein-membrane adaptor activity"/>
    <property type="evidence" value="ECO:0007669"/>
    <property type="project" value="TreeGrafter"/>
</dbReference>
<evidence type="ECO:0000256" key="1">
    <source>
        <dbReference type="ARBA" id="ARBA00004184"/>
    </source>
</evidence>